<dbReference type="Proteomes" id="UP000193648">
    <property type="component" value="Unassembled WGS sequence"/>
</dbReference>
<evidence type="ECO:0000256" key="1">
    <source>
        <dbReference type="SAM" id="MobiDB-lite"/>
    </source>
</evidence>
<evidence type="ECO:0000313" key="2">
    <source>
        <dbReference type="EMBL" id="ORZ18263.1"/>
    </source>
</evidence>
<dbReference type="OrthoDB" id="2494464at2759"/>
<comment type="caution">
    <text evidence="2">The sequence shown here is derived from an EMBL/GenBank/DDBJ whole genome shotgun (WGS) entry which is preliminary data.</text>
</comment>
<gene>
    <name evidence="2" type="ORF">BCR41DRAFT_404960</name>
</gene>
<organism evidence="2 3">
    <name type="scientific">Lobosporangium transversale</name>
    <dbReference type="NCBI Taxonomy" id="64571"/>
    <lineage>
        <taxon>Eukaryota</taxon>
        <taxon>Fungi</taxon>
        <taxon>Fungi incertae sedis</taxon>
        <taxon>Mucoromycota</taxon>
        <taxon>Mortierellomycotina</taxon>
        <taxon>Mortierellomycetes</taxon>
        <taxon>Mortierellales</taxon>
        <taxon>Mortierellaceae</taxon>
        <taxon>Lobosporangium</taxon>
    </lineage>
</organism>
<sequence>MPSRDLCSISHQCSNLKSFKTMACGVHEALLSALPFTENFSTYQKVSTMNTYTTHDELYNEASFEDLSIEDTLQANSVGDIEEAGSDSESPLSPSKSRKKPCRLFMQPLHEKVLLQAIISNPPFAKDDRTVNQRWQSVVDRVQQTDLSPLRIGPPIYSGVTVRNARSAWEAMAQDHKKYLREKAAATGIIGEEDERRHLINLAYELEQEAHQQRTNNLENRKRVHEAYLQNNRDGEALREAAMSRAARKRSSDSSETSSSTDISRQRKMRRTRDNSELSKLVIETKEYLEYSKAAEAEHRADIKEILRAVQSSCAALHELLAKK</sequence>
<proteinExistence type="predicted"/>
<dbReference type="InParanoid" id="A0A1Y2GR94"/>
<protein>
    <submittedName>
        <fullName evidence="2">Uncharacterized protein</fullName>
    </submittedName>
</protein>
<dbReference type="EMBL" id="MCFF01000015">
    <property type="protein sequence ID" value="ORZ18263.1"/>
    <property type="molecule type" value="Genomic_DNA"/>
</dbReference>
<feature type="compositionally biased region" description="Low complexity" evidence="1">
    <location>
        <begin position="254"/>
        <end position="263"/>
    </location>
</feature>
<reference evidence="2 3" key="1">
    <citation type="submission" date="2016-07" db="EMBL/GenBank/DDBJ databases">
        <title>Pervasive Adenine N6-methylation of Active Genes in Fungi.</title>
        <authorList>
            <consortium name="DOE Joint Genome Institute"/>
            <person name="Mondo S.J."/>
            <person name="Dannebaum R.O."/>
            <person name="Kuo R.C."/>
            <person name="Labutti K."/>
            <person name="Haridas S."/>
            <person name="Kuo A."/>
            <person name="Salamov A."/>
            <person name="Ahrendt S.R."/>
            <person name="Lipzen A."/>
            <person name="Sullivan W."/>
            <person name="Andreopoulos W.B."/>
            <person name="Clum A."/>
            <person name="Lindquist E."/>
            <person name="Daum C."/>
            <person name="Ramamoorthy G.K."/>
            <person name="Gryganskyi A."/>
            <person name="Culley D."/>
            <person name="Magnuson J.K."/>
            <person name="James T.Y."/>
            <person name="O'Malley M.A."/>
            <person name="Stajich J.E."/>
            <person name="Spatafora J.W."/>
            <person name="Visel A."/>
            <person name="Grigoriev I.V."/>
        </authorList>
    </citation>
    <scope>NUCLEOTIDE SEQUENCE [LARGE SCALE GENOMIC DNA]</scope>
    <source>
        <strain evidence="2 3">NRRL 3116</strain>
    </source>
</reference>
<dbReference type="AlphaFoldDB" id="A0A1Y2GR94"/>
<dbReference type="RefSeq" id="XP_021882058.1">
    <property type="nucleotide sequence ID" value="XM_022029376.1"/>
</dbReference>
<dbReference type="GeneID" id="33571219"/>
<keyword evidence="3" id="KW-1185">Reference proteome</keyword>
<name>A0A1Y2GR94_9FUNG</name>
<accession>A0A1Y2GR94</accession>
<feature type="region of interest" description="Disordered" evidence="1">
    <location>
        <begin position="228"/>
        <end position="276"/>
    </location>
</feature>
<evidence type="ECO:0000313" key="3">
    <source>
        <dbReference type="Proteomes" id="UP000193648"/>
    </source>
</evidence>